<evidence type="ECO:0000313" key="1">
    <source>
        <dbReference type="EMBL" id="NDV41138.1"/>
    </source>
</evidence>
<accession>A0A6B2LWK6</accession>
<name>A0A6B2LWK6_9EUKA</name>
<dbReference type="EMBL" id="GIBP01012169">
    <property type="protein sequence ID" value="NDV41138.1"/>
    <property type="molecule type" value="Transcribed_RNA"/>
</dbReference>
<organism evidence="1">
    <name type="scientific">Arcella intermedia</name>
    <dbReference type="NCBI Taxonomy" id="1963864"/>
    <lineage>
        <taxon>Eukaryota</taxon>
        <taxon>Amoebozoa</taxon>
        <taxon>Tubulinea</taxon>
        <taxon>Elardia</taxon>
        <taxon>Arcellinida</taxon>
        <taxon>Sphaerothecina</taxon>
        <taxon>Arcellidae</taxon>
        <taxon>Arcella</taxon>
    </lineage>
</organism>
<proteinExistence type="predicted"/>
<protein>
    <submittedName>
        <fullName evidence="1">Uncharacterized protein</fullName>
    </submittedName>
</protein>
<reference evidence="1" key="1">
    <citation type="journal article" date="2020" name="J. Eukaryot. Microbiol.">
        <title>De novo Sequencing, Assembly and Annotation of the Transcriptome for the Free-Living Testate Amoeba Arcella intermedia.</title>
        <authorList>
            <person name="Ribeiro G.M."/>
            <person name="Porfirio-Sousa A.L."/>
            <person name="Maurer-Alcala X.X."/>
            <person name="Katz L.A."/>
            <person name="Lahr D.J.G."/>
        </authorList>
    </citation>
    <scope>NUCLEOTIDE SEQUENCE</scope>
</reference>
<sequence length="58" mass="6951">MQVKRLILQLLKFSFQTKQILKLFKRINAHHCILQVKMDMLQLLKYSSPTKLILKPNK</sequence>
<dbReference type="AlphaFoldDB" id="A0A6B2LWK6"/>